<keyword evidence="2" id="KW-0378">Hydrolase</keyword>
<dbReference type="GO" id="GO:0046872">
    <property type="term" value="F:metal ion binding"/>
    <property type="evidence" value="ECO:0007669"/>
    <property type="project" value="UniProtKB-KW"/>
</dbReference>
<dbReference type="EMBL" id="JAMKFB020000021">
    <property type="protein sequence ID" value="KAL0162560.1"/>
    <property type="molecule type" value="Genomic_DNA"/>
</dbReference>
<gene>
    <name evidence="3" type="ORF">M9458_041956</name>
</gene>
<dbReference type="PANTHER" id="PTHR23422">
    <property type="entry name" value="DIPEPTIDYL PEPTIDASE III-RELATED"/>
    <property type="match status" value="1"/>
</dbReference>
<dbReference type="PANTHER" id="PTHR23422:SF11">
    <property type="entry name" value="DIPEPTIDYL PEPTIDASE 3"/>
    <property type="match status" value="1"/>
</dbReference>
<evidence type="ECO:0000313" key="3">
    <source>
        <dbReference type="EMBL" id="KAL0162560.1"/>
    </source>
</evidence>
<feature type="non-terminal residue" evidence="3">
    <location>
        <position position="65"/>
    </location>
</feature>
<dbReference type="InterPro" id="IPR039461">
    <property type="entry name" value="Peptidase_M49"/>
</dbReference>
<name>A0ABD0NKS3_CIRMR</name>
<comment type="caution">
    <text evidence="3">The sequence shown here is derived from an EMBL/GenBank/DDBJ whole genome shotgun (WGS) entry which is preliminary data.</text>
</comment>
<reference evidence="3 4" key="1">
    <citation type="submission" date="2024-05" db="EMBL/GenBank/DDBJ databases">
        <title>Genome sequencing and assembly of Indian major carp, Cirrhinus mrigala (Hamilton, 1822).</title>
        <authorList>
            <person name="Mohindra V."/>
            <person name="Chowdhury L.M."/>
            <person name="Lal K."/>
            <person name="Jena J.K."/>
        </authorList>
    </citation>
    <scope>NUCLEOTIDE SEQUENCE [LARGE SCALE GENOMIC DNA]</scope>
    <source>
        <strain evidence="3">CM1030</strain>
        <tissue evidence="3">Blood</tissue>
    </source>
</reference>
<sequence length="65" mass="7442">MVDSQYYLPNDIGISALDCREAFRLLSPKEQMYAHYLSRASWYGGLIVLIQTSPESANIYVLLQK</sequence>
<protein>
    <submittedName>
        <fullName evidence="3">Uncharacterized protein</fullName>
    </submittedName>
</protein>
<organism evidence="3 4">
    <name type="scientific">Cirrhinus mrigala</name>
    <name type="common">Mrigala</name>
    <dbReference type="NCBI Taxonomy" id="683832"/>
    <lineage>
        <taxon>Eukaryota</taxon>
        <taxon>Metazoa</taxon>
        <taxon>Chordata</taxon>
        <taxon>Craniata</taxon>
        <taxon>Vertebrata</taxon>
        <taxon>Euteleostomi</taxon>
        <taxon>Actinopterygii</taxon>
        <taxon>Neopterygii</taxon>
        <taxon>Teleostei</taxon>
        <taxon>Ostariophysi</taxon>
        <taxon>Cypriniformes</taxon>
        <taxon>Cyprinidae</taxon>
        <taxon>Labeoninae</taxon>
        <taxon>Labeonini</taxon>
        <taxon>Cirrhinus</taxon>
    </lineage>
</organism>
<keyword evidence="4" id="KW-1185">Reference proteome</keyword>
<proteinExistence type="predicted"/>
<evidence type="ECO:0000256" key="1">
    <source>
        <dbReference type="ARBA" id="ARBA00022723"/>
    </source>
</evidence>
<keyword evidence="1" id="KW-0479">Metal-binding</keyword>
<dbReference type="GO" id="GO:0016787">
    <property type="term" value="F:hydrolase activity"/>
    <property type="evidence" value="ECO:0007669"/>
    <property type="project" value="UniProtKB-KW"/>
</dbReference>
<dbReference type="Gene3D" id="3.30.540.30">
    <property type="match status" value="1"/>
</dbReference>
<dbReference type="Proteomes" id="UP001529510">
    <property type="component" value="Unassembled WGS sequence"/>
</dbReference>
<dbReference type="AlphaFoldDB" id="A0ABD0NKS3"/>
<evidence type="ECO:0000256" key="2">
    <source>
        <dbReference type="ARBA" id="ARBA00022801"/>
    </source>
</evidence>
<accession>A0ABD0NKS3</accession>
<evidence type="ECO:0000313" key="4">
    <source>
        <dbReference type="Proteomes" id="UP001529510"/>
    </source>
</evidence>